<feature type="transmembrane region" description="Helical" evidence="1">
    <location>
        <begin position="21"/>
        <end position="43"/>
    </location>
</feature>
<dbReference type="AlphaFoldDB" id="A0A8J8C392"/>
<feature type="transmembrane region" description="Helical" evidence="1">
    <location>
        <begin position="195"/>
        <end position="212"/>
    </location>
</feature>
<keyword evidence="1" id="KW-0812">Transmembrane</keyword>
<accession>A0A8J8C392</accession>
<comment type="caution">
    <text evidence="2">The sequence shown here is derived from an EMBL/GenBank/DDBJ whole genome shotgun (WGS) entry which is preliminary data.</text>
</comment>
<dbReference type="InterPro" id="IPR045466">
    <property type="entry name" value="DUF6498"/>
</dbReference>
<evidence type="ECO:0000313" key="3">
    <source>
        <dbReference type="Proteomes" id="UP000766550"/>
    </source>
</evidence>
<keyword evidence="1" id="KW-0472">Membrane</keyword>
<keyword evidence="3" id="KW-1185">Reference proteome</keyword>
<reference evidence="2 3" key="1">
    <citation type="submission" date="2021-06" db="EMBL/GenBank/DDBJ databases">
        <title>New haloarchaea isolates fom saline soil.</title>
        <authorList>
            <person name="Duran-Viseras A."/>
            <person name="Sanchez-Porro C.S."/>
            <person name="Ventosa A."/>
        </authorList>
    </citation>
    <scope>NUCLEOTIDE SEQUENCE [LARGE SCALE GENOMIC DNA]</scope>
    <source>
        <strain evidence="2 3">JCM 183640</strain>
    </source>
</reference>
<evidence type="ECO:0000256" key="1">
    <source>
        <dbReference type="SAM" id="Phobius"/>
    </source>
</evidence>
<name>A0A8J8C392_9EURY</name>
<feature type="transmembrane region" description="Helical" evidence="1">
    <location>
        <begin position="282"/>
        <end position="311"/>
    </location>
</feature>
<feature type="transmembrane region" description="Helical" evidence="1">
    <location>
        <begin position="415"/>
        <end position="440"/>
    </location>
</feature>
<proteinExistence type="predicted"/>
<dbReference type="EMBL" id="JAHQXF010000001">
    <property type="protein sequence ID" value="MBV0924057.1"/>
    <property type="molecule type" value="Genomic_DNA"/>
</dbReference>
<dbReference type="Pfam" id="PF20108">
    <property type="entry name" value="DUF6498"/>
    <property type="match status" value="1"/>
</dbReference>
<evidence type="ECO:0000313" key="2">
    <source>
        <dbReference type="EMBL" id="MBV0924057.1"/>
    </source>
</evidence>
<gene>
    <name evidence="2" type="ORF">KTS45_07550</name>
</gene>
<keyword evidence="1" id="KW-1133">Transmembrane helix</keyword>
<feature type="transmembrane region" description="Helical" evidence="1">
    <location>
        <begin position="99"/>
        <end position="120"/>
    </location>
</feature>
<dbReference type="Proteomes" id="UP000766550">
    <property type="component" value="Unassembled WGS sequence"/>
</dbReference>
<feature type="transmembrane region" description="Helical" evidence="1">
    <location>
        <begin position="446"/>
        <end position="466"/>
    </location>
</feature>
<dbReference type="OrthoDB" id="169315at2157"/>
<protein>
    <submittedName>
        <fullName evidence="2">Uncharacterized protein</fullName>
    </submittedName>
</protein>
<dbReference type="RefSeq" id="WP_162317138.1">
    <property type="nucleotide sequence ID" value="NZ_JAHQXF010000001.1"/>
</dbReference>
<sequence length="471" mass="50182">MTGRRRFRHAGGLLSILVANLYPLVGVAALDWSLGTVLVLYWVEMGVVAVWAGARALFAERQSAGVSHHRTPLRELREKRGGVTLWSGGPPAYLRNVPFTVGLAGVFLFIWLCYGGFLLLQFDLAVAPTGRLVRTVALGGIAMFVGRGVEFVQSYLGEAEYEDVSGRMVVATPARHALLVILLMPVLGSADGLESTGLFVAAALVVVAKLGYEVFNYRADRVGDRTSGLWARVFGPRDTSAPPPVVETPAGTPDDTVRPSTPGVLVGGVLPGLSVLASRPGYVAVIAAVFGLFWLPALAVAVLALVSLLVAGKIAVHYAVYGTVEYRRYGDAIVAYDRWLDEPQWRIERADLTDRDVPRRLAGRLSGTDVITVRWGEGRDGTTTKVLGPFDDVDDAASRLGLPVRETTEREPNRAVFAAAVGIALTFLVIPVGMVVSAGIPIGEVALLGAVVGPMLLLVLGPLLWVGAMNV</sequence>
<organism evidence="2 3">
    <name type="scientific">Haloarcula limicola</name>
    <dbReference type="NCBI Taxonomy" id="1429915"/>
    <lineage>
        <taxon>Archaea</taxon>
        <taxon>Methanobacteriati</taxon>
        <taxon>Methanobacteriota</taxon>
        <taxon>Stenosarchaea group</taxon>
        <taxon>Halobacteria</taxon>
        <taxon>Halobacteriales</taxon>
        <taxon>Haloarculaceae</taxon>
        <taxon>Haloarcula</taxon>
    </lineage>
</organism>
<feature type="transmembrane region" description="Helical" evidence="1">
    <location>
        <begin position="132"/>
        <end position="149"/>
    </location>
</feature>